<evidence type="ECO:0000313" key="5">
    <source>
        <dbReference type="EMBL" id="MET4756702.1"/>
    </source>
</evidence>
<dbReference type="InterPro" id="IPR003593">
    <property type="entry name" value="AAA+_ATPase"/>
</dbReference>
<evidence type="ECO:0000256" key="1">
    <source>
        <dbReference type="ARBA" id="ARBA00022448"/>
    </source>
</evidence>
<feature type="domain" description="ABC transporter" evidence="4">
    <location>
        <begin position="3"/>
        <end position="211"/>
    </location>
</feature>
<dbReference type="SUPFAM" id="SSF52540">
    <property type="entry name" value="P-loop containing nucleoside triphosphate hydrolases"/>
    <property type="match status" value="1"/>
</dbReference>
<evidence type="ECO:0000313" key="6">
    <source>
        <dbReference type="Proteomes" id="UP001549366"/>
    </source>
</evidence>
<proteinExistence type="predicted"/>
<dbReference type="PROSITE" id="PS50893">
    <property type="entry name" value="ABC_TRANSPORTER_2"/>
    <property type="match status" value="1"/>
</dbReference>
<dbReference type="RefSeq" id="WP_354011019.1">
    <property type="nucleotide sequence ID" value="NZ_JBEWTA010000001.1"/>
</dbReference>
<keyword evidence="1" id="KW-0813">Transport</keyword>
<keyword evidence="2" id="KW-0547">Nucleotide-binding</keyword>
<dbReference type="SMART" id="SM00382">
    <property type="entry name" value="AAA"/>
    <property type="match status" value="1"/>
</dbReference>
<dbReference type="PANTHER" id="PTHR42781:SF4">
    <property type="entry name" value="SPERMIDINE_PUTRESCINE IMPORT ATP-BINDING PROTEIN POTA"/>
    <property type="match status" value="1"/>
</dbReference>
<organism evidence="5 6">
    <name type="scientific">Endozoicomonas lisbonensis</name>
    <dbReference type="NCBI Taxonomy" id="3120522"/>
    <lineage>
        <taxon>Bacteria</taxon>
        <taxon>Pseudomonadati</taxon>
        <taxon>Pseudomonadota</taxon>
        <taxon>Gammaproteobacteria</taxon>
        <taxon>Oceanospirillales</taxon>
        <taxon>Endozoicomonadaceae</taxon>
        <taxon>Endozoicomonas</taxon>
    </lineage>
</organism>
<gene>
    <name evidence="5" type="ORF">V5J35_001894</name>
</gene>
<evidence type="ECO:0000256" key="3">
    <source>
        <dbReference type="ARBA" id="ARBA00022840"/>
    </source>
</evidence>
<dbReference type="InterPro" id="IPR050093">
    <property type="entry name" value="ABC_SmlMolc_Importer"/>
</dbReference>
<evidence type="ECO:0000256" key="2">
    <source>
        <dbReference type="ARBA" id="ARBA00022741"/>
    </source>
</evidence>
<dbReference type="EMBL" id="JBEWTB010000002">
    <property type="protein sequence ID" value="MET4756702.1"/>
    <property type="molecule type" value="Genomic_DNA"/>
</dbReference>
<accession>A0ABV2SG03</accession>
<reference evidence="5 6" key="1">
    <citation type="submission" date="2024-06" db="EMBL/GenBank/DDBJ databases">
        <title>Genomic Encyclopedia of Type Strains, Phase V (KMG-V): Genome sequencing to study the core and pangenomes of soil and plant-associated prokaryotes.</title>
        <authorList>
            <person name="Whitman W."/>
        </authorList>
    </citation>
    <scope>NUCLEOTIDE SEQUENCE [LARGE SCALE GENOMIC DNA]</scope>
    <source>
        <strain evidence="5 6">NE40</strain>
    </source>
</reference>
<sequence length="213" mass="23698">MSLKLKQVVIGLDNRQLFEPVSLTVAAGEVFSLMGHSGCGKSTLLSFIAGTLGEQFDVSGDVLLDNQSLRPEPVEKRRVGILFQDPLLFPHMTVVENLMFAAPAGSLTEKRQQALTSLADIGMEHYADFYPRQLSGGQAARVSLMRTLAAKPRALLLDEPFSKLDRETREHFRTLVFTTVARRNIPAILVTHDEDDVADKNRVLRLTHQTIRC</sequence>
<dbReference type="PANTHER" id="PTHR42781">
    <property type="entry name" value="SPERMIDINE/PUTRESCINE IMPORT ATP-BINDING PROTEIN POTA"/>
    <property type="match status" value="1"/>
</dbReference>
<keyword evidence="6" id="KW-1185">Reference proteome</keyword>
<dbReference type="Proteomes" id="UP001549366">
    <property type="component" value="Unassembled WGS sequence"/>
</dbReference>
<protein>
    <submittedName>
        <fullName evidence="5">Thiamine transport system ATP-binding protein</fullName>
    </submittedName>
</protein>
<comment type="caution">
    <text evidence="5">The sequence shown here is derived from an EMBL/GenBank/DDBJ whole genome shotgun (WGS) entry which is preliminary data.</text>
</comment>
<evidence type="ECO:0000259" key="4">
    <source>
        <dbReference type="PROSITE" id="PS50893"/>
    </source>
</evidence>
<dbReference type="Gene3D" id="3.40.50.300">
    <property type="entry name" value="P-loop containing nucleotide triphosphate hydrolases"/>
    <property type="match status" value="1"/>
</dbReference>
<dbReference type="InterPro" id="IPR027417">
    <property type="entry name" value="P-loop_NTPase"/>
</dbReference>
<keyword evidence="3 5" id="KW-0067">ATP-binding</keyword>
<dbReference type="GO" id="GO:0005524">
    <property type="term" value="F:ATP binding"/>
    <property type="evidence" value="ECO:0007669"/>
    <property type="project" value="UniProtKB-KW"/>
</dbReference>
<dbReference type="InterPro" id="IPR003439">
    <property type="entry name" value="ABC_transporter-like_ATP-bd"/>
</dbReference>
<dbReference type="Pfam" id="PF00005">
    <property type="entry name" value="ABC_tran"/>
    <property type="match status" value="1"/>
</dbReference>
<name>A0ABV2SG03_9GAMM</name>